<sequence length="67" mass="7681">MENMRIGKSELRFYADAISSGNGEIVHEGNSGFKTENRRRCAVSYRSRNQLMALILKSKPDRCIFAR</sequence>
<proteinExistence type="predicted"/>
<name>A0A8J2KGA6_9HEXA</name>
<dbReference type="Proteomes" id="UP000708208">
    <property type="component" value="Unassembled WGS sequence"/>
</dbReference>
<dbReference type="EMBL" id="CAJVCH010311100">
    <property type="protein sequence ID" value="CAG7786135.1"/>
    <property type="molecule type" value="Genomic_DNA"/>
</dbReference>
<feature type="non-terminal residue" evidence="1">
    <location>
        <position position="67"/>
    </location>
</feature>
<evidence type="ECO:0000313" key="1">
    <source>
        <dbReference type="EMBL" id="CAG7786135.1"/>
    </source>
</evidence>
<comment type="caution">
    <text evidence="1">The sequence shown here is derived from an EMBL/GenBank/DDBJ whole genome shotgun (WGS) entry which is preliminary data.</text>
</comment>
<organism evidence="1 2">
    <name type="scientific">Allacma fusca</name>
    <dbReference type="NCBI Taxonomy" id="39272"/>
    <lineage>
        <taxon>Eukaryota</taxon>
        <taxon>Metazoa</taxon>
        <taxon>Ecdysozoa</taxon>
        <taxon>Arthropoda</taxon>
        <taxon>Hexapoda</taxon>
        <taxon>Collembola</taxon>
        <taxon>Symphypleona</taxon>
        <taxon>Sminthuridae</taxon>
        <taxon>Allacma</taxon>
    </lineage>
</organism>
<reference evidence="1" key="1">
    <citation type="submission" date="2021-06" db="EMBL/GenBank/DDBJ databases">
        <authorList>
            <person name="Hodson N. C."/>
            <person name="Mongue J. A."/>
            <person name="Jaron S. K."/>
        </authorList>
    </citation>
    <scope>NUCLEOTIDE SEQUENCE</scope>
</reference>
<dbReference type="AlphaFoldDB" id="A0A8J2KGA6"/>
<evidence type="ECO:0000313" key="2">
    <source>
        <dbReference type="Proteomes" id="UP000708208"/>
    </source>
</evidence>
<accession>A0A8J2KGA6</accession>
<gene>
    <name evidence="1" type="ORF">AFUS01_LOCUS24717</name>
</gene>
<keyword evidence="2" id="KW-1185">Reference proteome</keyword>
<protein>
    <submittedName>
        <fullName evidence="1">Uncharacterized protein</fullName>
    </submittedName>
</protein>